<dbReference type="GeneID" id="20317489"/>
<keyword evidence="14" id="KW-1185">Reference proteome</keyword>
<protein>
    <recommendedName>
        <fullName evidence="2 7">Phosphatidylinositol 3-kinase catalytic subunit type 3</fullName>
        <ecNumber evidence="1 7">2.7.1.137</ecNumber>
    </recommendedName>
</protein>
<dbReference type="GO" id="GO:0034271">
    <property type="term" value="C:phosphatidylinositol 3-kinase complex, class III, type I"/>
    <property type="evidence" value="ECO:0007669"/>
    <property type="project" value="TreeGrafter"/>
</dbReference>
<dbReference type="AlphaFoldDB" id="A0A074ZWI7"/>
<dbReference type="CDD" id="cd00896">
    <property type="entry name" value="PI3Kc_III"/>
    <property type="match status" value="1"/>
</dbReference>
<dbReference type="InterPro" id="IPR000403">
    <property type="entry name" value="PI3/4_kinase_cat_dom"/>
</dbReference>
<keyword evidence="3 7" id="KW-0808">Transferase</keyword>
<dbReference type="InterPro" id="IPR011009">
    <property type="entry name" value="Kinase-like_dom_sf"/>
</dbReference>
<reference evidence="13 14" key="1">
    <citation type="submission" date="2013-11" db="EMBL/GenBank/DDBJ databases">
        <title>Opisthorchis viverrini - life in the bile duct.</title>
        <authorList>
            <person name="Young N.D."/>
            <person name="Nagarajan N."/>
            <person name="Lin S.J."/>
            <person name="Korhonen P.K."/>
            <person name="Jex A.R."/>
            <person name="Hall R.S."/>
            <person name="Safavi-Hemami H."/>
            <person name="Kaewkong W."/>
            <person name="Bertrand D."/>
            <person name="Gao S."/>
            <person name="Seet Q."/>
            <person name="Wongkham S."/>
            <person name="Teh B.T."/>
            <person name="Wongkham C."/>
            <person name="Intapan P.M."/>
            <person name="Maleewong W."/>
            <person name="Yang X."/>
            <person name="Hu M."/>
            <person name="Wang Z."/>
            <person name="Hofmann A."/>
            <person name="Sternberg P.W."/>
            <person name="Tan P."/>
            <person name="Wang J."/>
            <person name="Gasser R.B."/>
        </authorList>
    </citation>
    <scope>NUCLEOTIDE SEQUENCE [LARGE SCALE GENOMIC DNA]</scope>
</reference>
<dbReference type="GO" id="GO:0034272">
    <property type="term" value="C:phosphatidylinositol 3-kinase complex, class III, type II"/>
    <property type="evidence" value="ECO:0007669"/>
    <property type="project" value="TreeGrafter"/>
</dbReference>
<keyword evidence="5 7" id="KW-0418">Kinase</keyword>
<evidence type="ECO:0000256" key="4">
    <source>
        <dbReference type="ARBA" id="ARBA00022741"/>
    </source>
</evidence>
<evidence type="ECO:0000259" key="11">
    <source>
        <dbReference type="PROSITE" id="PS51545"/>
    </source>
</evidence>
<proteinExistence type="inferred from homology"/>
<dbReference type="InterPro" id="IPR008290">
    <property type="entry name" value="PI3K_Vps34"/>
</dbReference>
<dbReference type="Gene3D" id="2.60.40.150">
    <property type="entry name" value="C2 domain"/>
    <property type="match status" value="1"/>
</dbReference>
<dbReference type="InterPro" id="IPR018936">
    <property type="entry name" value="PI3/4_kinase_CS"/>
</dbReference>
<feature type="domain" description="PI3K/PI4K catalytic" evidence="10">
    <location>
        <begin position="711"/>
        <end position="976"/>
    </location>
</feature>
<feature type="region of interest" description="Disordered" evidence="9">
    <location>
        <begin position="517"/>
        <end position="561"/>
    </location>
</feature>
<dbReference type="PANTHER" id="PTHR10048">
    <property type="entry name" value="PHOSPHATIDYLINOSITOL KINASE"/>
    <property type="match status" value="1"/>
</dbReference>
<dbReference type="GO" id="GO:0005524">
    <property type="term" value="F:ATP binding"/>
    <property type="evidence" value="ECO:0007669"/>
    <property type="project" value="UniProtKB-UniRule"/>
</dbReference>
<dbReference type="InterPro" id="IPR015433">
    <property type="entry name" value="PI3/4_kinase"/>
</dbReference>
<evidence type="ECO:0000256" key="1">
    <source>
        <dbReference type="ARBA" id="ARBA00012073"/>
    </source>
</evidence>
<dbReference type="PROSITE" id="PS00916">
    <property type="entry name" value="PI3_4_KINASE_2"/>
    <property type="match status" value="1"/>
</dbReference>
<evidence type="ECO:0000256" key="3">
    <source>
        <dbReference type="ARBA" id="ARBA00022679"/>
    </source>
</evidence>
<dbReference type="STRING" id="6198.A0A074ZWI7"/>
<dbReference type="GO" id="GO:0005768">
    <property type="term" value="C:endosome"/>
    <property type="evidence" value="ECO:0007669"/>
    <property type="project" value="TreeGrafter"/>
</dbReference>
<gene>
    <name evidence="13" type="ORF">T265_03302</name>
</gene>
<comment type="catalytic activity">
    <reaction evidence="7">
        <text>a 1,2-diacyl-sn-glycero-3-phospho-(1D-myo-inositol) + ATP = a 1,2-diacyl-sn-glycero-3-phospho-(1D-myo-inositol-3-phosphate) + ADP + H(+)</text>
        <dbReference type="Rhea" id="RHEA:12709"/>
        <dbReference type="ChEBI" id="CHEBI:15378"/>
        <dbReference type="ChEBI" id="CHEBI:30616"/>
        <dbReference type="ChEBI" id="CHEBI:57880"/>
        <dbReference type="ChEBI" id="CHEBI:58088"/>
        <dbReference type="ChEBI" id="CHEBI:456216"/>
        <dbReference type="EC" id="2.7.1.137"/>
    </reaction>
</comment>
<evidence type="ECO:0000313" key="14">
    <source>
        <dbReference type="Proteomes" id="UP000054324"/>
    </source>
</evidence>
<dbReference type="GO" id="GO:0005777">
    <property type="term" value="C:peroxisome"/>
    <property type="evidence" value="ECO:0007669"/>
    <property type="project" value="TreeGrafter"/>
</dbReference>
<comment type="similarity">
    <text evidence="7 8">Belongs to the PI3/PI4-kinase family.</text>
</comment>
<dbReference type="GO" id="GO:0048015">
    <property type="term" value="P:phosphatidylinositol-mediated signaling"/>
    <property type="evidence" value="ECO:0007669"/>
    <property type="project" value="TreeGrafter"/>
</dbReference>
<dbReference type="Pfam" id="PF00613">
    <property type="entry name" value="PI3Ka"/>
    <property type="match status" value="1"/>
</dbReference>
<dbReference type="GO" id="GO:0016303">
    <property type="term" value="F:1-phosphatidylinositol-3-kinase activity"/>
    <property type="evidence" value="ECO:0007669"/>
    <property type="project" value="UniProtKB-UniRule"/>
</dbReference>
<dbReference type="InterPro" id="IPR016024">
    <property type="entry name" value="ARM-type_fold"/>
</dbReference>
<dbReference type="OrthoDB" id="67688at2759"/>
<name>A0A074ZWI7_OPIVI</name>
<dbReference type="InterPro" id="IPR001263">
    <property type="entry name" value="PI3K_accessory_dom"/>
</dbReference>
<dbReference type="Gene3D" id="1.25.40.70">
    <property type="entry name" value="Phosphatidylinositol 3-kinase, accessory domain (PIK)"/>
    <property type="match status" value="1"/>
</dbReference>
<dbReference type="RefSeq" id="XP_009166012.1">
    <property type="nucleotide sequence ID" value="XM_009167748.1"/>
</dbReference>
<dbReference type="InterPro" id="IPR057756">
    <property type="entry name" value="PI3-kinase_type3/VPS34_cat"/>
</dbReference>
<dbReference type="Gene3D" id="1.10.1070.11">
    <property type="entry name" value="Phosphatidylinositol 3-/4-kinase, catalytic domain"/>
    <property type="match status" value="1"/>
</dbReference>
<dbReference type="SMART" id="SM00145">
    <property type="entry name" value="PI3Ka"/>
    <property type="match status" value="1"/>
</dbReference>
<evidence type="ECO:0000256" key="8">
    <source>
        <dbReference type="PROSITE-ProRule" id="PRU00880"/>
    </source>
</evidence>
<dbReference type="SUPFAM" id="SSF48371">
    <property type="entry name" value="ARM repeat"/>
    <property type="match status" value="1"/>
</dbReference>
<feature type="domain" description="C2 PI3K-type" evidence="12">
    <location>
        <begin position="92"/>
        <end position="268"/>
    </location>
</feature>
<evidence type="ECO:0000259" key="12">
    <source>
        <dbReference type="PROSITE" id="PS51547"/>
    </source>
</evidence>
<evidence type="ECO:0000313" key="13">
    <source>
        <dbReference type="EMBL" id="KER30252.1"/>
    </source>
</evidence>
<dbReference type="PROSITE" id="PS51545">
    <property type="entry name" value="PIK_HELICAL"/>
    <property type="match status" value="1"/>
</dbReference>
<dbReference type="InterPro" id="IPR002420">
    <property type="entry name" value="PI3K-type_C2_dom"/>
</dbReference>
<dbReference type="PROSITE" id="PS50290">
    <property type="entry name" value="PI3_4_KINASE_3"/>
    <property type="match status" value="1"/>
</dbReference>
<dbReference type="FunFam" id="3.30.1010.10:FF:000002">
    <property type="entry name" value="Phosphatidylinositol 3-kinase catalytic subunit type 3"/>
    <property type="match status" value="1"/>
</dbReference>
<keyword evidence="6 7" id="KW-0067">ATP-binding</keyword>
<evidence type="ECO:0000256" key="7">
    <source>
        <dbReference type="PIRNR" id="PIRNR000587"/>
    </source>
</evidence>
<dbReference type="PANTHER" id="PTHR10048:SF7">
    <property type="entry name" value="PHOSPHATIDYLINOSITOL 3-KINASE CATALYTIC SUBUNIT TYPE 3"/>
    <property type="match status" value="1"/>
</dbReference>
<dbReference type="GO" id="GO:0000045">
    <property type="term" value="P:autophagosome assembly"/>
    <property type="evidence" value="ECO:0007669"/>
    <property type="project" value="TreeGrafter"/>
</dbReference>
<dbReference type="Gene3D" id="3.30.1010.10">
    <property type="entry name" value="Phosphatidylinositol 3-kinase Catalytic Subunit, Chain A, domain 4"/>
    <property type="match status" value="1"/>
</dbReference>
<dbReference type="InterPro" id="IPR042236">
    <property type="entry name" value="PI3K_accessory_sf"/>
</dbReference>
<dbReference type="Pfam" id="PF00454">
    <property type="entry name" value="PI3_PI4_kinase"/>
    <property type="match status" value="2"/>
</dbReference>
<evidence type="ECO:0000256" key="5">
    <source>
        <dbReference type="ARBA" id="ARBA00022777"/>
    </source>
</evidence>
<dbReference type="EC" id="2.7.1.137" evidence="1 7"/>
<organism evidence="13 14">
    <name type="scientific">Opisthorchis viverrini</name>
    <name type="common">Southeast Asian liver fluke</name>
    <dbReference type="NCBI Taxonomy" id="6198"/>
    <lineage>
        <taxon>Eukaryota</taxon>
        <taxon>Metazoa</taxon>
        <taxon>Spiralia</taxon>
        <taxon>Lophotrochozoa</taxon>
        <taxon>Platyhelminthes</taxon>
        <taxon>Trematoda</taxon>
        <taxon>Digenea</taxon>
        <taxon>Opisthorchiida</taxon>
        <taxon>Opisthorchiata</taxon>
        <taxon>Opisthorchiidae</taxon>
        <taxon>Opisthorchis</taxon>
    </lineage>
</organism>
<dbReference type="PIRSF" id="PIRSF000587">
    <property type="entry name" value="PI3K_Vps34"/>
    <property type="match status" value="1"/>
</dbReference>
<feature type="domain" description="PIK helical" evidence="11">
    <location>
        <begin position="358"/>
        <end position="632"/>
    </location>
</feature>
<dbReference type="SUPFAM" id="SSF56112">
    <property type="entry name" value="Protein kinase-like (PK-like)"/>
    <property type="match status" value="1"/>
</dbReference>
<evidence type="ECO:0000259" key="10">
    <source>
        <dbReference type="PROSITE" id="PS50290"/>
    </source>
</evidence>
<sequence>MFSTDTSLLCSSRSAVAPFRCLTVIPFEGSMRAGILPGCPSLDRAVILTDSHLTEGRTVQLISSIFTHPQAMGSLTLQYFSSCDLGPPLNDESILPCIKIMNLSGFHPEKFKVVKGSYLPLACYGEPRISYCITKIVPHLDCCIISPWCETRHCSSERTLTDVRRFDEVIELPLPYNALYDYNGVCFVLSSTYTDEKGVHEQLLAGANMQLYNSKKVFRHGIYELELHPLEPLGIRRLEDIERIVRDPKFDSKPVGMDQLNKIMKTNRKHSRDELFDTPLDRHTRSDAERAIEEAKRSSGRLFLSIEFQFSRNQPNLNIPVIFERREIELLASDTRAERWNPVDEKYFKMTRSLRVADVDRKRKPNKETLDRLMGILDQPPARDLPEADSDLVWQHRFYLAEKYPEAALAKFLLAVRWEYPEQVEQAVELLHQWPVVAPEYVLELFNRQFIHLAVRRFAVLRLHAARDEELLLYLYQLVQALYYENWHDILSTPVKPMDCIATASGLNQTFQNADLAERSPQEDQADPGVENLPPNVSSSRKPLDTRNVSVRSPHSPRSHNSQSLIVEVGGRWMEALKDKWKEDLTTFLIRRALCSWPVANYLYWFLRVELDEPLSPASEMYTHVLELLQSALYHGNETQRAWYKELVRQSLFLADLLQFIHKVMDGPGDRIRKIERLHSCFKEAEFAHLNRIEEPLCLPLEPEVKVIGIDAPATNLFKSARQPVFIPFLLPSGGQYKVIFKHGDDLRRDQLVLQMIELMDVILRKENFDLKLTPYKVLATGSGHGFVQFIESQSVFDILQKGTILGFLQQNARSSTDPLGVQKEVLETYIRSCAGYCVITYLLGVGDRHMENLLLTNDGRLFHIDFSFLFGNDPKPMATEVRLTRSMIEAMGGANTSQFGEFWKITFTAFLVLRRHANLFLSLFSLIQNVSVLPTPRDYTNACEFLKERFCINQTEERAVHRLASRMTEAIKSVVPDIMERIRAFAQFMRP</sequence>
<dbReference type="InterPro" id="IPR036940">
    <property type="entry name" value="PI3/4_kinase_cat_sf"/>
</dbReference>
<evidence type="ECO:0000256" key="2">
    <source>
        <dbReference type="ARBA" id="ARBA00019787"/>
    </source>
</evidence>
<accession>A0A074ZWI7</accession>
<dbReference type="CTD" id="20317489"/>
<dbReference type="Proteomes" id="UP000054324">
    <property type="component" value="Unassembled WGS sequence"/>
</dbReference>
<keyword evidence="4 7" id="KW-0547">Nucleotide-binding</keyword>
<dbReference type="EMBL" id="KL596664">
    <property type="protein sequence ID" value="KER30252.1"/>
    <property type="molecule type" value="Genomic_DNA"/>
</dbReference>
<dbReference type="InterPro" id="IPR035892">
    <property type="entry name" value="C2_domain_sf"/>
</dbReference>
<dbReference type="KEGG" id="ovi:T265_03302"/>
<dbReference type="GO" id="GO:0000407">
    <property type="term" value="C:phagophore assembly site"/>
    <property type="evidence" value="ECO:0007669"/>
    <property type="project" value="TreeGrafter"/>
</dbReference>
<dbReference type="SMART" id="SM00146">
    <property type="entry name" value="PI3Kc"/>
    <property type="match status" value="1"/>
</dbReference>
<dbReference type="SUPFAM" id="SSF49562">
    <property type="entry name" value="C2 domain (Calcium/lipid-binding domain, CaLB)"/>
    <property type="match status" value="1"/>
</dbReference>
<evidence type="ECO:0000256" key="9">
    <source>
        <dbReference type="SAM" id="MobiDB-lite"/>
    </source>
</evidence>
<dbReference type="PROSITE" id="PS51547">
    <property type="entry name" value="C2_PI3K"/>
    <property type="match status" value="1"/>
</dbReference>
<evidence type="ECO:0000256" key="6">
    <source>
        <dbReference type="ARBA" id="ARBA00022840"/>
    </source>
</evidence>
<dbReference type="GO" id="GO:0006897">
    <property type="term" value="P:endocytosis"/>
    <property type="evidence" value="ECO:0007669"/>
    <property type="project" value="TreeGrafter"/>
</dbReference>
<feature type="compositionally biased region" description="Polar residues" evidence="9">
    <location>
        <begin position="535"/>
        <end position="553"/>
    </location>
</feature>